<keyword evidence="3 7" id="KW-0378">Hydrolase</keyword>
<dbReference type="KEGG" id="lgi:LOTGIDRAFT_223334"/>
<dbReference type="OMA" id="ISQVTMS"/>
<evidence type="ECO:0000256" key="1">
    <source>
        <dbReference type="ARBA" id="ARBA00007835"/>
    </source>
</evidence>
<comment type="similarity">
    <text evidence="1 7">Belongs to the phospholipase B-like family.</text>
</comment>
<evidence type="ECO:0000256" key="4">
    <source>
        <dbReference type="ARBA" id="ARBA00022963"/>
    </source>
</evidence>
<evidence type="ECO:0000313" key="8">
    <source>
        <dbReference type="EMBL" id="ESO82430.1"/>
    </source>
</evidence>
<name>V3ZJ98_LOTGI</name>
<accession>V3ZJ98</accession>
<dbReference type="Gene3D" id="3.60.60.30">
    <property type="match status" value="1"/>
</dbReference>
<keyword evidence="4 7" id="KW-0442">Lipid degradation</keyword>
<keyword evidence="2 7" id="KW-0732">Signal</keyword>
<comment type="function">
    <text evidence="7">Putative phospholipase.</text>
</comment>
<evidence type="ECO:0000313" key="9">
    <source>
        <dbReference type="Proteomes" id="UP000030746"/>
    </source>
</evidence>
<feature type="chain" id="PRO_5011333332" description="Phospholipase B-like" evidence="7">
    <location>
        <begin position="19"/>
        <end position="548"/>
    </location>
</feature>
<keyword evidence="5 7" id="KW-0443">Lipid metabolism</keyword>
<dbReference type="OrthoDB" id="443524at2759"/>
<evidence type="ECO:0000256" key="3">
    <source>
        <dbReference type="ARBA" id="ARBA00022801"/>
    </source>
</evidence>
<dbReference type="EMBL" id="KB203918">
    <property type="protein sequence ID" value="ESO82430.1"/>
    <property type="molecule type" value="Genomic_DNA"/>
</dbReference>
<sequence>MEIKLLLFIFLSIRCCLSSESVKSSASVIFNQRNGEFEIHNGFVEDCLVFGEFLNSVNETGWGELSIRTINRGNWNDSVLAYGAGLVEGYLTKDLIEMHWLNTQSTYCTQPYSDYCTKLHWFLTENLEWIKDMINDATLQDTYWYQVKLHYEQISGLLAGYHNKPGDIGINIEIFGHYLMQIQDDIYDIENVLKKPGVEKTRPMGHCSALVKLLENGDVLSAHDTWSGFNTMLRILKYYDLPFHTTADMKEIIHGSRMSFSSYPGYLYSSDDFYVTSAQLMIMETTNPTNNNSLFNDIKPEGIIFEGIRNQIANRLASTGYEWVQAFSRYNSGTYNNQWMVVNYKQLTSSPPVGILTVLEQYPGLIHHEDLTPILMKKGYWSSFNRIYYRDIFAISGEQELIDKYGDFFTHDKYARALIFDRDQQYVENVTGLVRLMRYNDYKHDPLSRCNCTPPYSANLAIMARGDLNPADGAYPFHELGRNIGGGLDTKATSSSLVKEVSFYAQSGPTSDQVPVFKWSDVPEQISHLGHPDTFNFPLILFNTTKYD</sequence>
<protein>
    <recommendedName>
        <fullName evidence="7">Phospholipase B-like</fullName>
        <ecNumber evidence="7">3.1.1.-</ecNumber>
    </recommendedName>
</protein>
<evidence type="ECO:0000256" key="6">
    <source>
        <dbReference type="ARBA" id="ARBA00023180"/>
    </source>
</evidence>
<dbReference type="InterPro" id="IPR007000">
    <property type="entry name" value="PLipase_B-like"/>
</dbReference>
<dbReference type="EC" id="3.1.1.-" evidence="7"/>
<feature type="signal peptide" evidence="7">
    <location>
        <begin position="1"/>
        <end position="18"/>
    </location>
</feature>
<dbReference type="RefSeq" id="XP_009066933.1">
    <property type="nucleotide sequence ID" value="XM_009068685.1"/>
</dbReference>
<organism evidence="8 9">
    <name type="scientific">Lottia gigantea</name>
    <name type="common">Giant owl limpet</name>
    <dbReference type="NCBI Taxonomy" id="225164"/>
    <lineage>
        <taxon>Eukaryota</taxon>
        <taxon>Metazoa</taxon>
        <taxon>Spiralia</taxon>
        <taxon>Lophotrochozoa</taxon>
        <taxon>Mollusca</taxon>
        <taxon>Gastropoda</taxon>
        <taxon>Patellogastropoda</taxon>
        <taxon>Lottioidea</taxon>
        <taxon>Lottiidae</taxon>
        <taxon>Lottia</taxon>
    </lineage>
</organism>
<dbReference type="Proteomes" id="UP000030746">
    <property type="component" value="Unassembled WGS sequence"/>
</dbReference>
<proteinExistence type="inferred from homology"/>
<evidence type="ECO:0000256" key="7">
    <source>
        <dbReference type="RuleBase" id="RU364138"/>
    </source>
</evidence>
<dbReference type="GO" id="GO:0009395">
    <property type="term" value="P:phospholipid catabolic process"/>
    <property type="evidence" value="ECO:0007669"/>
    <property type="project" value="TreeGrafter"/>
</dbReference>
<keyword evidence="6" id="KW-0325">Glycoprotein</keyword>
<dbReference type="PANTHER" id="PTHR12370:SF3">
    <property type="entry name" value="PHOSPHOLIPASE B-LIKE 2-RELATED"/>
    <property type="match status" value="1"/>
</dbReference>
<dbReference type="PANTHER" id="PTHR12370">
    <property type="entry name" value="PHOSPHOLIPASE B-RELATED"/>
    <property type="match status" value="1"/>
</dbReference>
<dbReference type="AlphaFoldDB" id="V3ZJ98"/>
<gene>
    <name evidence="8" type="ORF">LOTGIDRAFT_223334</name>
</gene>
<reference evidence="8 9" key="1">
    <citation type="journal article" date="2013" name="Nature">
        <title>Insights into bilaterian evolution from three spiralian genomes.</title>
        <authorList>
            <person name="Simakov O."/>
            <person name="Marletaz F."/>
            <person name="Cho S.J."/>
            <person name="Edsinger-Gonzales E."/>
            <person name="Havlak P."/>
            <person name="Hellsten U."/>
            <person name="Kuo D.H."/>
            <person name="Larsson T."/>
            <person name="Lv J."/>
            <person name="Arendt D."/>
            <person name="Savage R."/>
            <person name="Osoegawa K."/>
            <person name="de Jong P."/>
            <person name="Grimwood J."/>
            <person name="Chapman J.A."/>
            <person name="Shapiro H."/>
            <person name="Aerts A."/>
            <person name="Otillar R.P."/>
            <person name="Terry A.Y."/>
            <person name="Boore J.L."/>
            <person name="Grigoriev I.V."/>
            <person name="Lindberg D.R."/>
            <person name="Seaver E.C."/>
            <person name="Weisblat D.A."/>
            <person name="Putnam N.H."/>
            <person name="Rokhsar D.S."/>
        </authorList>
    </citation>
    <scope>NUCLEOTIDE SEQUENCE [LARGE SCALE GENOMIC DNA]</scope>
</reference>
<evidence type="ECO:0000256" key="2">
    <source>
        <dbReference type="ARBA" id="ARBA00022729"/>
    </source>
</evidence>
<keyword evidence="9" id="KW-1185">Reference proteome</keyword>
<dbReference type="GeneID" id="20247114"/>
<dbReference type="Pfam" id="PF04916">
    <property type="entry name" value="Phospholip_B"/>
    <property type="match status" value="1"/>
</dbReference>
<evidence type="ECO:0000256" key="5">
    <source>
        <dbReference type="ARBA" id="ARBA00023098"/>
    </source>
</evidence>
<dbReference type="GO" id="GO:0005576">
    <property type="term" value="C:extracellular region"/>
    <property type="evidence" value="ECO:0007669"/>
    <property type="project" value="TreeGrafter"/>
</dbReference>
<dbReference type="GO" id="GO:0004620">
    <property type="term" value="F:phospholipase activity"/>
    <property type="evidence" value="ECO:0007669"/>
    <property type="project" value="InterPro"/>
</dbReference>
<dbReference type="CTD" id="20247114"/>
<dbReference type="HOGENOM" id="CLU_027106_4_0_1"/>